<gene>
    <name evidence="1" type="ORF">SODALDRAFT_376841</name>
</gene>
<evidence type="ECO:0000313" key="2">
    <source>
        <dbReference type="Proteomes" id="UP000272025"/>
    </source>
</evidence>
<dbReference type="Proteomes" id="UP000272025">
    <property type="component" value="Unassembled WGS sequence"/>
</dbReference>
<reference evidence="1 2" key="1">
    <citation type="journal article" date="2018" name="Mol. Ecol.">
        <title>The obligate alkalophilic soda-lake fungus Sodiomyces alkalinus has shifted to a protein diet.</title>
        <authorList>
            <person name="Grum-Grzhimaylo A.A."/>
            <person name="Falkoski D.L."/>
            <person name="van den Heuvel J."/>
            <person name="Valero-Jimenez C.A."/>
            <person name="Min B."/>
            <person name="Choi I.G."/>
            <person name="Lipzen A."/>
            <person name="Daum C.G."/>
            <person name="Aanen D.K."/>
            <person name="Tsang A."/>
            <person name="Henrissat B."/>
            <person name="Bilanenko E.N."/>
            <person name="de Vries R.P."/>
            <person name="van Kan J.A.L."/>
            <person name="Grigoriev I.V."/>
            <person name="Debets A.J.M."/>
        </authorList>
    </citation>
    <scope>NUCLEOTIDE SEQUENCE [LARGE SCALE GENOMIC DNA]</scope>
    <source>
        <strain evidence="1 2">F11</strain>
    </source>
</reference>
<evidence type="ECO:0000313" key="1">
    <source>
        <dbReference type="EMBL" id="ROT41132.1"/>
    </source>
</evidence>
<dbReference type="EMBL" id="ML119052">
    <property type="protein sequence ID" value="ROT41132.1"/>
    <property type="molecule type" value="Genomic_DNA"/>
</dbReference>
<name>A0A3N2Q313_SODAK</name>
<keyword evidence="2" id="KW-1185">Reference proteome</keyword>
<dbReference type="AlphaFoldDB" id="A0A3N2Q313"/>
<proteinExistence type="predicted"/>
<sequence>MATYISARAISIYIISRVLSRLSASKGEVVAETVEVPELEASLHRQVFSWFGDNCVLALRPFNIVLFGTGIWLQTMSIGWLVQLI</sequence>
<dbReference type="GeneID" id="39583326"/>
<dbReference type="RefSeq" id="XP_028468938.1">
    <property type="nucleotide sequence ID" value="XM_028614849.1"/>
</dbReference>
<protein>
    <submittedName>
        <fullName evidence="1">Uncharacterized protein</fullName>
    </submittedName>
</protein>
<organism evidence="1 2">
    <name type="scientific">Sodiomyces alkalinus (strain CBS 110278 / VKM F-3762 / F11)</name>
    <name type="common">Alkaliphilic filamentous fungus</name>
    <dbReference type="NCBI Taxonomy" id="1314773"/>
    <lineage>
        <taxon>Eukaryota</taxon>
        <taxon>Fungi</taxon>
        <taxon>Dikarya</taxon>
        <taxon>Ascomycota</taxon>
        <taxon>Pezizomycotina</taxon>
        <taxon>Sordariomycetes</taxon>
        <taxon>Hypocreomycetidae</taxon>
        <taxon>Glomerellales</taxon>
        <taxon>Plectosphaerellaceae</taxon>
        <taxon>Sodiomyces</taxon>
    </lineage>
</organism>
<accession>A0A3N2Q313</accession>